<organism evidence="2 3">
    <name type="scientific">Hymenobacter amundsenii</name>
    <dbReference type="NCBI Taxonomy" id="2006685"/>
    <lineage>
        <taxon>Bacteria</taxon>
        <taxon>Pseudomonadati</taxon>
        <taxon>Bacteroidota</taxon>
        <taxon>Cytophagia</taxon>
        <taxon>Cytophagales</taxon>
        <taxon>Hymenobacteraceae</taxon>
        <taxon>Hymenobacter</taxon>
    </lineage>
</organism>
<gene>
    <name evidence="2" type="ORF">CDA63_11725</name>
</gene>
<evidence type="ECO:0000313" key="3">
    <source>
        <dbReference type="Proteomes" id="UP000197277"/>
    </source>
</evidence>
<evidence type="ECO:0000313" key="2">
    <source>
        <dbReference type="EMBL" id="OWP62880.1"/>
    </source>
</evidence>
<keyword evidence="3" id="KW-1185">Reference proteome</keyword>
<dbReference type="AlphaFoldDB" id="A0A246FJZ5"/>
<sequence>MAKNKPIGFGREDEDPNGTGDGWRSDIGEQADKQEESSPPPRQPKADPVFVSTIEGLEILGAYGLMALGPLSNLEQQLLQVIAGLEKRIIELE</sequence>
<feature type="compositionally biased region" description="Basic and acidic residues" evidence="1">
    <location>
        <begin position="23"/>
        <end position="36"/>
    </location>
</feature>
<feature type="region of interest" description="Disordered" evidence="1">
    <location>
        <begin position="1"/>
        <end position="48"/>
    </location>
</feature>
<evidence type="ECO:0000256" key="1">
    <source>
        <dbReference type="SAM" id="MobiDB-lite"/>
    </source>
</evidence>
<proteinExistence type="predicted"/>
<dbReference type="EMBL" id="NIRR01000018">
    <property type="protein sequence ID" value="OWP62880.1"/>
    <property type="molecule type" value="Genomic_DNA"/>
</dbReference>
<accession>A0A246FJZ5</accession>
<comment type="caution">
    <text evidence="2">The sequence shown here is derived from an EMBL/GenBank/DDBJ whole genome shotgun (WGS) entry which is preliminary data.</text>
</comment>
<name>A0A246FJZ5_9BACT</name>
<dbReference type="RefSeq" id="WP_088464643.1">
    <property type="nucleotide sequence ID" value="NZ_NIRR01000018.1"/>
</dbReference>
<protein>
    <submittedName>
        <fullName evidence="2">Uncharacterized protein</fullName>
    </submittedName>
</protein>
<dbReference type="OrthoDB" id="886608at2"/>
<reference evidence="2 3" key="1">
    <citation type="submission" date="2017-06" db="EMBL/GenBank/DDBJ databases">
        <title>Hymenobacter amundsenii sp. nov. isolated from regoliths in Antarctica.</title>
        <authorList>
            <person name="Sedlacek I."/>
            <person name="Kralova S."/>
            <person name="Pantucek R."/>
            <person name="Svec P."/>
            <person name="Holochova P."/>
            <person name="Stankova E."/>
            <person name="Vrbovska V."/>
            <person name="Busse H.-J."/>
        </authorList>
    </citation>
    <scope>NUCLEOTIDE SEQUENCE [LARGE SCALE GENOMIC DNA]</scope>
    <source>
        <strain evidence="2 3">CCM 8682</strain>
    </source>
</reference>
<dbReference type="Proteomes" id="UP000197277">
    <property type="component" value="Unassembled WGS sequence"/>
</dbReference>